<gene>
    <name evidence="1" type="ORF">QRX60_29490</name>
</gene>
<dbReference type="EMBL" id="CP127295">
    <property type="protein sequence ID" value="WIX98199.1"/>
    <property type="molecule type" value="Genomic_DNA"/>
</dbReference>
<evidence type="ECO:0000313" key="2">
    <source>
        <dbReference type="Proteomes" id="UP001239397"/>
    </source>
</evidence>
<dbReference type="Proteomes" id="UP001239397">
    <property type="component" value="Chromosome"/>
</dbReference>
<dbReference type="AlphaFoldDB" id="A0A9Y2NHH2"/>
<dbReference type="RefSeq" id="WP_285994684.1">
    <property type="nucleotide sequence ID" value="NZ_CP127295.1"/>
</dbReference>
<reference evidence="1 2" key="1">
    <citation type="submission" date="2023-06" db="EMBL/GenBank/DDBJ databases">
        <authorList>
            <person name="Oyuntsetseg B."/>
            <person name="Kim S.B."/>
        </authorList>
    </citation>
    <scope>NUCLEOTIDE SEQUENCE [LARGE SCALE GENOMIC DNA]</scope>
    <source>
        <strain evidence="1 2">4-36</strain>
    </source>
</reference>
<evidence type="ECO:0000313" key="1">
    <source>
        <dbReference type="EMBL" id="WIX98199.1"/>
    </source>
</evidence>
<dbReference type="KEGG" id="amog:QRX60_29490"/>
<name>A0A9Y2NHH2_9PSEU</name>
<organism evidence="1 2">
    <name type="scientific">Amycolatopsis mongoliensis</name>
    <dbReference type="NCBI Taxonomy" id="715475"/>
    <lineage>
        <taxon>Bacteria</taxon>
        <taxon>Bacillati</taxon>
        <taxon>Actinomycetota</taxon>
        <taxon>Actinomycetes</taxon>
        <taxon>Pseudonocardiales</taxon>
        <taxon>Pseudonocardiaceae</taxon>
        <taxon>Amycolatopsis</taxon>
    </lineage>
</organism>
<proteinExistence type="predicted"/>
<protein>
    <submittedName>
        <fullName evidence="1">Uncharacterized protein</fullName>
    </submittedName>
</protein>
<accession>A0A9Y2NHH2</accession>
<sequence length="45" mass="5027">MIPEPDEDEKRPRGELFRVEATPIYDELVATVAGSEQENPGANVR</sequence>
<keyword evidence="2" id="KW-1185">Reference proteome</keyword>